<dbReference type="EMBL" id="BBMS01000032">
    <property type="protein sequence ID" value="GAL27670.1"/>
    <property type="molecule type" value="Genomic_DNA"/>
</dbReference>
<evidence type="ECO:0000313" key="3">
    <source>
        <dbReference type="Proteomes" id="UP000029223"/>
    </source>
</evidence>
<evidence type="ECO:0000313" key="2">
    <source>
        <dbReference type="EMBL" id="GAL27670.1"/>
    </source>
</evidence>
<sequence length="66" mass="7527">MPKDRDTLLRTNQSISYDFDHDDYQSCRLVAIHIKDTTSKIKRPDGQPSQVSTNGFEIQGLSITED</sequence>
<proteinExistence type="predicted"/>
<accession>A0ABQ0JFX7</accession>
<evidence type="ECO:0000256" key="1">
    <source>
        <dbReference type="SAM" id="MobiDB-lite"/>
    </source>
</evidence>
<reference evidence="3" key="1">
    <citation type="submission" date="2014-09" db="EMBL/GenBank/DDBJ databases">
        <title>Vibrio variabilis JCM 19239. (C206) whole genome shotgun sequence.</title>
        <authorList>
            <person name="Sawabe T."/>
            <person name="Meirelles P."/>
            <person name="Nakanishi M."/>
            <person name="Sayaka M."/>
            <person name="Hattori M."/>
            <person name="Ohkuma M."/>
        </authorList>
    </citation>
    <scope>NUCLEOTIDE SEQUENCE [LARGE SCALE GENOMIC DNA]</scope>
    <source>
        <strain evidence="3">JCM 19239</strain>
    </source>
</reference>
<feature type="compositionally biased region" description="Polar residues" evidence="1">
    <location>
        <begin position="47"/>
        <end position="56"/>
    </location>
</feature>
<name>A0ABQ0JFX7_9VIBR</name>
<organism evidence="2 3">
    <name type="scientific">Vibrio variabilis</name>
    <dbReference type="NCBI Taxonomy" id="990271"/>
    <lineage>
        <taxon>Bacteria</taxon>
        <taxon>Pseudomonadati</taxon>
        <taxon>Pseudomonadota</taxon>
        <taxon>Gammaproteobacteria</taxon>
        <taxon>Vibrionales</taxon>
        <taxon>Vibrionaceae</taxon>
        <taxon>Vibrio</taxon>
    </lineage>
</organism>
<protein>
    <submittedName>
        <fullName evidence="2">Uncharacterized protein</fullName>
    </submittedName>
</protein>
<gene>
    <name evidence="2" type="ORF">JCM19239_3274</name>
</gene>
<dbReference type="Proteomes" id="UP000029223">
    <property type="component" value="Unassembled WGS sequence"/>
</dbReference>
<comment type="caution">
    <text evidence="2">The sequence shown here is derived from an EMBL/GenBank/DDBJ whole genome shotgun (WGS) entry which is preliminary data.</text>
</comment>
<reference evidence="3" key="2">
    <citation type="submission" date="2014-09" db="EMBL/GenBank/DDBJ databases">
        <authorList>
            <consortium name="NBRP consortium"/>
            <person name="Sawabe T."/>
            <person name="Meirelles P."/>
            <person name="Nakanishi M."/>
            <person name="Sayaka M."/>
            <person name="Hattori M."/>
            <person name="Ohkuma M."/>
        </authorList>
    </citation>
    <scope>NUCLEOTIDE SEQUENCE [LARGE SCALE GENOMIC DNA]</scope>
    <source>
        <strain evidence="3">JCM 19239</strain>
    </source>
</reference>
<keyword evidence="3" id="KW-1185">Reference proteome</keyword>
<feature type="region of interest" description="Disordered" evidence="1">
    <location>
        <begin position="40"/>
        <end position="66"/>
    </location>
</feature>